<comment type="subcellular location">
    <subcellularLocation>
        <location evidence="1">Cell inner membrane</location>
        <topology evidence="1">Single-pass membrane protein</topology>
    </subcellularLocation>
</comment>
<dbReference type="InterPro" id="IPR022346">
    <property type="entry name" value="T2SS_GspH"/>
</dbReference>
<dbReference type="AlphaFoldDB" id="A0A3M2HVB5"/>
<evidence type="ECO:0000256" key="3">
    <source>
        <dbReference type="ARBA" id="ARBA00022475"/>
    </source>
</evidence>
<evidence type="ECO:0000256" key="5">
    <source>
        <dbReference type="ARBA" id="ARBA00022519"/>
    </source>
</evidence>
<evidence type="ECO:0000256" key="2">
    <source>
        <dbReference type="ARBA" id="ARBA00021549"/>
    </source>
</evidence>
<name>A0A3M2HVB5_9GAMM</name>
<evidence type="ECO:0000256" key="9">
    <source>
        <dbReference type="ARBA" id="ARBA00025772"/>
    </source>
</evidence>
<gene>
    <name evidence="13" type="primary">gspH</name>
    <name evidence="13" type="ORF">EBB59_09580</name>
</gene>
<reference evidence="13 14" key="1">
    <citation type="submission" date="2018-10" db="EMBL/GenBank/DDBJ databases">
        <title>Proposal of Lysobacter pythonis sp. nov. isolated from royal pythons (Python regius).</title>
        <authorList>
            <person name="Hans-Juergen B."/>
            <person name="Huptas C."/>
            <person name="Sandra B."/>
            <person name="Igor L."/>
            <person name="Joachim S."/>
            <person name="Siegfried S."/>
            <person name="Mareike W."/>
            <person name="Peter K."/>
        </authorList>
    </citation>
    <scope>NUCLEOTIDE SEQUENCE [LARGE SCALE GENOMIC DNA]</scope>
    <source>
        <strain evidence="13 14">4284/11</strain>
    </source>
</reference>
<dbReference type="InterPro" id="IPR045584">
    <property type="entry name" value="Pilin-like"/>
</dbReference>
<dbReference type="SUPFAM" id="SSF54523">
    <property type="entry name" value="Pili subunits"/>
    <property type="match status" value="1"/>
</dbReference>
<dbReference type="RefSeq" id="WP_122101938.1">
    <property type="nucleotide sequence ID" value="NZ_RFLY01000013.1"/>
</dbReference>
<feature type="domain" description="General secretion pathway GspH" evidence="12">
    <location>
        <begin position="58"/>
        <end position="151"/>
    </location>
</feature>
<dbReference type="GO" id="GO:0015627">
    <property type="term" value="C:type II protein secretion system complex"/>
    <property type="evidence" value="ECO:0007669"/>
    <property type="project" value="InterPro"/>
</dbReference>
<organism evidence="13 14">
    <name type="scientific">Solilutibacter pythonis</name>
    <dbReference type="NCBI Taxonomy" id="2483112"/>
    <lineage>
        <taxon>Bacteria</taxon>
        <taxon>Pseudomonadati</taxon>
        <taxon>Pseudomonadota</taxon>
        <taxon>Gammaproteobacteria</taxon>
        <taxon>Lysobacterales</taxon>
        <taxon>Lysobacteraceae</taxon>
        <taxon>Solilutibacter</taxon>
    </lineage>
</organism>
<protein>
    <recommendedName>
        <fullName evidence="2">Type II secretion system protein H</fullName>
    </recommendedName>
    <alternativeName>
        <fullName evidence="10">General secretion pathway protein H</fullName>
    </alternativeName>
</protein>
<evidence type="ECO:0000256" key="7">
    <source>
        <dbReference type="ARBA" id="ARBA00022989"/>
    </source>
</evidence>
<evidence type="ECO:0000259" key="12">
    <source>
        <dbReference type="Pfam" id="PF12019"/>
    </source>
</evidence>
<proteinExistence type="inferred from homology"/>
<dbReference type="GO" id="GO:0015628">
    <property type="term" value="P:protein secretion by the type II secretion system"/>
    <property type="evidence" value="ECO:0007669"/>
    <property type="project" value="InterPro"/>
</dbReference>
<comment type="caution">
    <text evidence="13">The sequence shown here is derived from an EMBL/GenBank/DDBJ whole genome shotgun (WGS) entry which is preliminary data.</text>
</comment>
<evidence type="ECO:0000256" key="11">
    <source>
        <dbReference type="SAM" id="Phobius"/>
    </source>
</evidence>
<dbReference type="InterPro" id="IPR012902">
    <property type="entry name" value="N_methyl_site"/>
</dbReference>
<evidence type="ECO:0000256" key="8">
    <source>
        <dbReference type="ARBA" id="ARBA00023136"/>
    </source>
</evidence>
<dbReference type="EMBL" id="RFLY01000013">
    <property type="protein sequence ID" value="RMH90862.1"/>
    <property type="molecule type" value="Genomic_DNA"/>
</dbReference>
<dbReference type="OrthoDB" id="8481584at2"/>
<comment type="similarity">
    <text evidence="9">Belongs to the GSP H family.</text>
</comment>
<evidence type="ECO:0000313" key="14">
    <source>
        <dbReference type="Proteomes" id="UP000275012"/>
    </source>
</evidence>
<evidence type="ECO:0000256" key="4">
    <source>
        <dbReference type="ARBA" id="ARBA00022481"/>
    </source>
</evidence>
<accession>A0A3M2HVB5</accession>
<sequence length="164" mass="17578">MPISPANNPPRVALPASGSAGGFTLLEILLVLALVSGAMLMMSAALSRSGEGPRLRAAAAQMANGLRDTRARAMREQRVQRFVVDPRAHRWRAAGRSSRALPERSRVAMTTAAELRTPEGAAIVFFPDGASSGGRIELAQNGQAWRLDVHWLTGQVRTTRVAAR</sequence>
<keyword evidence="3" id="KW-1003">Cell membrane</keyword>
<dbReference type="Pfam" id="PF12019">
    <property type="entry name" value="GspH"/>
    <property type="match status" value="1"/>
</dbReference>
<keyword evidence="6 11" id="KW-0812">Transmembrane</keyword>
<keyword evidence="5" id="KW-0997">Cell inner membrane</keyword>
<evidence type="ECO:0000256" key="1">
    <source>
        <dbReference type="ARBA" id="ARBA00004377"/>
    </source>
</evidence>
<evidence type="ECO:0000313" key="13">
    <source>
        <dbReference type="EMBL" id="RMH90862.1"/>
    </source>
</evidence>
<dbReference type="NCBIfam" id="TIGR02532">
    <property type="entry name" value="IV_pilin_GFxxxE"/>
    <property type="match status" value="1"/>
</dbReference>
<dbReference type="GO" id="GO:0005886">
    <property type="term" value="C:plasma membrane"/>
    <property type="evidence" value="ECO:0007669"/>
    <property type="project" value="UniProtKB-SubCell"/>
</dbReference>
<dbReference type="Proteomes" id="UP000275012">
    <property type="component" value="Unassembled WGS sequence"/>
</dbReference>
<keyword evidence="8 11" id="KW-0472">Membrane</keyword>
<evidence type="ECO:0000256" key="10">
    <source>
        <dbReference type="ARBA" id="ARBA00030775"/>
    </source>
</evidence>
<evidence type="ECO:0000256" key="6">
    <source>
        <dbReference type="ARBA" id="ARBA00022692"/>
    </source>
</evidence>
<keyword evidence="7 11" id="KW-1133">Transmembrane helix</keyword>
<feature type="transmembrane region" description="Helical" evidence="11">
    <location>
        <begin position="20"/>
        <end position="46"/>
    </location>
</feature>
<keyword evidence="4" id="KW-0488">Methylation</keyword>
<keyword evidence="14" id="KW-1185">Reference proteome</keyword>